<dbReference type="EMBL" id="CP038266">
    <property type="protein sequence ID" value="QBR90059.1"/>
    <property type="molecule type" value="Genomic_DNA"/>
</dbReference>
<organism evidence="1 2">
    <name type="scientific">Microbacterium wangchenii</name>
    <dbReference type="NCBI Taxonomy" id="2541726"/>
    <lineage>
        <taxon>Bacteria</taxon>
        <taxon>Bacillati</taxon>
        <taxon>Actinomycetota</taxon>
        <taxon>Actinomycetes</taxon>
        <taxon>Micrococcales</taxon>
        <taxon>Microbacteriaceae</taxon>
        <taxon>Microbacterium</taxon>
    </lineage>
</organism>
<name>A0ABX5SV71_9MICO</name>
<evidence type="ECO:0008006" key="3">
    <source>
        <dbReference type="Google" id="ProtNLM"/>
    </source>
</evidence>
<gene>
    <name evidence="1" type="ORF">E4K62_16040</name>
</gene>
<reference evidence="1 2" key="1">
    <citation type="submission" date="2019-03" db="EMBL/GenBank/DDBJ databases">
        <authorList>
            <person name="Dong K."/>
        </authorList>
    </citation>
    <scope>NUCLEOTIDE SEQUENCE [LARGE SCALE GENOMIC DNA]</scope>
    <source>
        <strain evidence="2">dk512</strain>
    </source>
</reference>
<evidence type="ECO:0000313" key="2">
    <source>
        <dbReference type="Proteomes" id="UP000295748"/>
    </source>
</evidence>
<protein>
    <recommendedName>
        <fullName evidence="3">Nucleotidyltransferase</fullName>
    </recommendedName>
</protein>
<evidence type="ECO:0000313" key="1">
    <source>
        <dbReference type="EMBL" id="QBR90059.1"/>
    </source>
</evidence>
<dbReference type="Proteomes" id="UP000295748">
    <property type="component" value="Chromosome"/>
</dbReference>
<dbReference type="RefSeq" id="WP_135069274.1">
    <property type="nucleotide sequence ID" value="NZ_CP038266.1"/>
</dbReference>
<keyword evidence="2" id="KW-1185">Reference proteome</keyword>
<proteinExistence type="predicted"/>
<accession>A0ABX5SV71</accession>
<sequence length="86" mass="10279">MTTTMNQRETTLWMVNEVPARMVYAGRRWLVTDTPTRLRESVWAAPLEEHRGLYGWRFQATDTEERSLVFDVYRAEDGWRVHRAYG</sequence>